<feature type="compositionally biased region" description="Low complexity" evidence="4">
    <location>
        <begin position="97"/>
        <end position="149"/>
    </location>
</feature>
<dbReference type="InterPro" id="IPR028307">
    <property type="entry name" value="Lin-54_fam"/>
</dbReference>
<dbReference type="InterPro" id="IPR005172">
    <property type="entry name" value="CRC"/>
</dbReference>
<dbReference type="EMBL" id="BRYB01001098">
    <property type="protein sequence ID" value="GMI42893.1"/>
    <property type="molecule type" value="Genomic_DNA"/>
</dbReference>
<protein>
    <recommendedName>
        <fullName evidence="5">CRC domain-containing protein</fullName>
    </recommendedName>
</protein>
<accession>A0ABQ6N8B7</accession>
<reference evidence="6 7" key="1">
    <citation type="journal article" date="2023" name="Commun. Biol.">
        <title>Genome analysis of Parmales, the sister group of diatoms, reveals the evolutionary specialization of diatoms from phago-mixotrophs to photoautotrophs.</title>
        <authorList>
            <person name="Ban H."/>
            <person name="Sato S."/>
            <person name="Yoshikawa S."/>
            <person name="Yamada K."/>
            <person name="Nakamura Y."/>
            <person name="Ichinomiya M."/>
            <person name="Sato N."/>
            <person name="Blanc-Mathieu R."/>
            <person name="Endo H."/>
            <person name="Kuwata A."/>
            <person name="Ogata H."/>
        </authorList>
    </citation>
    <scope>NUCLEOTIDE SEQUENCE [LARGE SCALE GENOMIC DNA]</scope>
</reference>
<comment type="caution">
    <text evidence="6">The sequence shown here is derived from an EMBL/GenBank/DDBJ whole genome shotgun (WGS) entry which is preliminary data.</text>
</comment>
<comment type="similarity">
    <text evidence="2">Belongs to the lin-54 family.</text>
</comment>
<evidence type="ECO:0000256" key="3">
    <source>
        <dbReference type="ARBA" id="ARBA00023242"/>
    </source>
</evidence>
<name>A0ABQ6N8B7_9STRA</name>
<feature type="region of interest" description="Disordered" evidence="4">
    <location>
        <begin position="1"/>
        <end position="72"/>
    </location>
</feature>
<feature type="region of interest" description="Disordered" evidence="4">
    <location>
        <begin position="233"/>
        <end position="264"/>
    </location>
</feature>
<evidence type="ECO:0000259" key="5">
    <source>
        <dbReference type="PROSITE" id="PS51634"/>
    </source>
</evidence>
<feature type="compositionally biased region" description="Basic residues" evidence="4">
    <location>
        <begin position="243"/>
        <end position="255"/>
    </location>
</feature>
<evidence type="ECO:0000256" key="4">
    <source>
        <dbReference type="SAM" id="MobiDB-lite"/>
    </source>
</evidence>
<dbReference type="PROSITE" id="PS51634">
    <property type="entry name" value="CRC"/>
    <property type="match status" value="1"/>
</dbReference>
<evidence type="ECO:0000313" key="6">
    <source>
        <dbReference type="EMBL" id="GMI42893.1"/>
    </source>
</evidence>
<dbReference type="PANTHER" id="PTHR12446:SF34">
    <property type="entry name" value="PROTEIN LIN-54 HOMOLOG"/>
    <property type="match status" value="1"/>
</dbReference>
<dbReference type="Pfam" id="PF03638">
    <property type="entry name" value="TCR"/>
    <property type="match status" value="2"/>
</dbReference>
<feature type="region of interest" description="Disordered" evidence="4">
    <location>
        <begin position="97"/>
        <end position="164"/>
    </location>
</feature>
<evidence type="ECO:0000256" key="2">
    <source>
        <dbReference type="ARBA" id="ARBA00007267"/>
    </source>
</evidence>
<feature type="compositionally biased region" description="Low complexity" evidence="4">
    <location>
        <begin position="34"/>
        <end position="56"/>
    </location>
</feature>
<keyword evidence="3" id="KW-0539">Nucleus</keyword>
<feature type="domain" description="CRC" evidence="5">
    <location>
        <begin position="522"/>
        <end position="634"/>
    </location>
</feature>
<dbReference type="SMART" id="SM01114">
    <property type="entry name" value="CXC"/>
    <property type="match status" value="2"/>
</dbReference>
<dbReference type="InterPro" id="IPR033467">
    <property type="entry name" value="Tesmin/TSO1-like_CXC"/>
</dbReference>
<comment type="subcellular location">
    <subcellularLocation>
        <location evidence="1">Nucleus</location>
    </subcellularLocation>
</comment>
<organism evidence="6 7">
    <name type="scientific">Tetraparma gracilis</name>
    <dbReference type="NCBI Taxonomy" id="2962635"/>
    <lineage>
        <taxon>Eukaryota</taxon>
        <taxon>Sar</taxon>
        <taxon>Stramenopiles</taxon>
        <taxon>Ochrophyta</taxon>
        <taxon>Bolidophyceae</taxon>
        <taxon>Parmales</taxon>
        <taxon>Triparmaceae</taxon>
        <taxon>Tetraparma</taxon>
    </lineage>
</organism>
<gene>
    <name evidence="6" type="ORF">TeGR_g6252</name>
</gene>
<feature type="region of interest" description="Disordered" evidence="4">
    <location>
        <begin position="399"/>
        <end position="432"/>
    </location>
</feature>
<keyword evidence="7" id="KW-1185">Reference proteome</keyword>
<dbReference type="Proteomes" id="UP001165060">
    <property type="component" value="Unassembled WGS sequence"/>
</dbReference>
<evidence type="ECO:0000313" key="7">
    <source>
        <dbReference type="Proteomes" id="UP001165060"/>
    </source>
</evidence>
<dbReference type="PANTHER" id="PTHR12446">
    <property type="entry name" value="TESMIN/TSO1-RELATED"/>
    <property type="match status" value="1"/>
</dbReference>
<feature type="compositionally biased region" description="Polar residues" evidence="4">
    <location>
        <begin position="62"/>
        <end position="72"/>
    </location>
</feature>
<evidence type="ECO:0000256" key="1">
    <source>
        <dbReference type="ARBA" id="ARBA00004123"/>
    </source>
</evidence>
<proteinExistence type="inferred from homology"/>
<feature type="region of interest" description="Disordered" evidence="4">
    <location>
        <begin position="472"/>
        <end position="495"/>
    </location>
</feature>
<sequence length="688" mass="69547">MVRRGKRDKSSALGDKASHSAALPSPAVGKSRARASQATPAPSAPAKPVTAAPPSAGDENVPHNSAAVSATPSGKVNLATEALGSAAASAAASSALPAPSLAASLSSPSTRSSPRAAAAAAAAAAGASAPSCSSPPKKKVAAATPKTSTRASLRSGEKPPAGSGAAFGAAVVAATPAAPAPVSQAGSATAANLAAAAATLAGPASATSTSSSAAPPPPHTRTSLESAADALMSLPSSPAPRTPHLHKPPQPRSSHRTPTALFNSALSPSHLDGLAFSPFGMSGGDDLLGSATPGHVPANGGVNVKGARGPVGKPTNPTAAAAAASAATVGNPFSPFAKFITNLSPLPSNTAIHDCTSLQSSPVQPYALASPAPGASAHAAGMIDRGVLSGFGLDAAIEQGGWSGDGQGKGPLKKRGGRGQQEQIQRRARDSPSWISVQLGTFESTSAFGAISEGLKLGVEARNIVDPDLISGASKKKAAPRRKQDANGARVGPPPHSIMAAGMHPGIDAPHPRENENIGEKKKIVCNCKKSKCLKLYCECFTALEYCDGCNCNECRNLPEWDTMRSEAIKATKAKNANAFKQKIGGAKQVANGTHQMGCRCKKSFCLKKYCECYEAGVFCGEKCRCVSCANFVGSAKLVERRKKIKDYKGAQMAVVAAEDQWKHQNAAFAQHIGGVTQVRRAPLSRAS</sequence>